<dbReference type="GO" id="GO:0016887">
    <property type="term" value="F:ATP hydrolysis activity"/>
    <property type="evidence" value="ECO:0007669"/>
    <property type="project" value="InterPro"/>
</dbReference>
<dbReference type="InterPro" id="IPR027417">
    <property type="entry name" value="P-loop_NTPase"/>
</dbReference>
<feature type="domain" description="Bacterial type II secretion system protein E" evidence="2">
    <location>
        <begin position="281"/>
        <end position="389"/>
    </location>
</feature>
<dbReference type="SUPFAM" id="SSF52540">
    <property type="entry name" value="P-loop containing nucleoside triphosphate hydrolases"/>
    <property type="match status" value="1"/>
</dbReference>
<dbReference type="InterPro" id="IPR001482">
    <property type="entry name" value="T2SS/T4SS_dom"/>
</dbReference>
<evidence type="ECO:0000256" key="1">
    <source>
        <dbReference type="ARBA" id="ARBA00006611"/>
    </source>
</evidence>
<dbReference type="AlphaFoldDB" id="A0A830GT86"/>
<reference evidence="3" key="2">
    <citation type="submission" date="2020-09" db="EMBL/GenBank/DDBJ databases">
        <authorList>
            <person name="Sun Q."/>
            <person name="Ohkuma M."/>
        </authorList>
    </citation>
    <scope>NUCLEOTIDE SEQUENCE</scope>
    <source>
        <strain evidence="3">JCM 10088</strain>
    </source>
</reference>
<reference evidence="3" key="1">
    <citation type="journal article" date="2014" name="Int. J. Syst. Evol. Microbiol.">
        <title>Complete genome sequence of Corynebacterium casei LMG S-19264T (=DSM 44701T), isolated from a smear-ripened cheese.</title>
        <authorList>
            <consortium name="US DOE Joint Genome Institute (JGI-PGF)"/>
            <person name="Walter F."/>
            <person name="Albersmeier A."/>
            <person name="Kalinowski J."/>
            <person name="Ruckert C."/>
        </authorList>
    </citation>
    <scope>NUCLEOTIDE SEQUENCE</scope>
    <source>
        <strain evidence="3">JCM 10088</strain>
    </source>
</reference>
<comment type="caution">
    <text evidence="3">The sequence shown here is derived from an EMBL/GenBank/DDBJ whole genome shotgun (WGS) entry which is preliminary data.</text>
</comment>
<dbReference type="Gene3D" id="3.40.50.300">
    <property type="entry name" value="P-loop containing nucleotide triphosphate hydrolases"/>
    <property type="match status" value="1"/>
</dbReference>
<gene>
    <name evidence="3" type="ORF">GCM10007981_04560</name>
</gene>
<dbReference type="PANTHER" id="PTHR30486:SF6">
    <property type="entry name" value="TYPE IV PILUS RETRACTATION ATPASE PILT"/>
    <property type="match status" value="1"/>
</dbReference>
<comment type="similarity">
    <text evidence="1">Belongs to the GSP E family.</text>
</comment>
<organism evidence="3 4">
    <name type="scientific">Thermocladium modestius</name>
    <dbReference type="NCBI Taxonomy" id="62609"/>
    <lineage>
        <taxon>Archaea</taxon>
        <taxon>Thermoproteota</taxon>
        <taxon>Thermoprotei</taxon>
        <taxon>Thermoproteales</taxon>
        <taxon>Thermoproteaceae</taxon>
        <taxon>Thermocladium</taxon>
    </lineage>
</organism>
<evidence type="ECO:0000313" key="4">
    <source>
        <dbReference type="Proteomes" id="UP000610960"/>
    </source>
</evidence>
<evidence type="ECO:0000259" key="2">
    <source>
        <dbReference type="Pfam" id="PF00437"/>
    </source>
</evidence>
<evidence type="ECO:0000313" key="3">
    <source>
        <dbReference type="EMBL" id="GGP19724.1"/>
    </source>
</evidence>
<dbReference type="OrthoDB" id="31341at2157"/>
<accession>A0A830GT86</accession>
<proteinExistence type="inferred from homology"/>
<dbReference type="Proteomes" id="UP000610960">
    <property type="component" value="Unassembled WGS sequence"/>
</dbReference>
<dbReference type="InterPro" id="IPR050921">
    <property type="entry name" value="T4SS_GSP_E_ATPase"/>
</dbReference>
<name>A0A830GT86_9CREN</name>
<dbReference type="Pfam" id="PF00437">
    <property type="entry name" value="T2SSE"/>
    <property type="match status" value="1"/>
</dbReference>
<dbReference type="PANTHER" id="PTHR30486">
    <property type="entry name" value="TWITCHING MOTILITY PROTEIN PILT"/>
    <property type="match status" value="1"/>
</dbReference>
<protein>
    <recommendedName>
        <fullName evidence="2">Bacterial type II secretion system protein E domain-containing protein</fullName>
    </recommendedName>
</protein>
<keyword evidence="4" id="KW-1185">Reference proteome</keyword>
<dbReference type="EMBL" id="BMNL01000001">
    <property type="protein sequence ID" value="GGP19724.1"/>
    <property type="molecule type" value="Genomic_DNA"/>
</dbReference>
<sequence length="402" mass="44113">MFTAFDFTINASNVLANSLGQFSTPSGVVTELFYIEEPGRVTFYPKDMVRGELSCLDLARVLRDLSRGVPLPRVEARILRYVRGGAREESREEVRLEAIAVARRFLHEYGVLTPLLEWEDLQDLAVDEAGEEGLPRVFVRARGFGNAYHPVAVTPSKCEARGEGRRWLPASLGLDGVDWGGGRALSFNEWLLNRASERTGVPVTAFNPRGRATDASLRLRVSMFAEPVARSITAFRKHPRTPWTLPRLIGEGSIEAGDAARLLLAALGVPPHSRDGEPRGVLIYGPMGSGKTTLTAALMNTFPPFLRVAAVQDVDEFRMLPGRTHALLNTREASGLGVNSIGKGDLIMDAMRSGAQFIFVNEVLGEEDASAWVKAVTSGHGGATNLHAGPWRSWWIGWRRWG</sequence>
<dbReference type="RefSeq" id="WP_188595827.1">
    <property type="nucleotide sequence ID" value="NZ_BMNL01000001.1"/>
</dbReference>